<evidence type="ECO:0000313" key="2">
    <source>
        <dbReference type="EMBL" id="PZC70866.1"/>
    </source>
</evidence>
<name>A0A2W1BD01_HELAM</name>
<sequence length="89" mass="9948">MGQLMSFGRESRTSPRGSPVPRRPYLAIALKRSEFPWARDDTPCLSETPLNNVAVSFGKFGRFGCARAFVIVILSSSFTYDVPRTSIEF</sequence>
<reference evidence="2 3" key="1">
    <citation type="journal article" date="2017" name="BMC Biol.">
        <title>Genomic innovations, transcriptional plasticity and gene loss underlying the evolution and divergence of two highly polyphagous and invasive Helicoverpa pest species.</title>
        <authorList>
            <person name="Pearce S.L."/>
            <person name="Clarke D.F."/>
            <person name="East P.D."/>
            <person name="Elfekih S."/>
            <person name="Gordon K.H."/>
            <person name="Jermiin L.S."/>
            <person name="McGaughran A."/>
            <person name="Oakeshott J.G."/>
            <person name="Papanikolaou A."/>
            <person name="Perera O.P."/>
            <person name="Rane R.V."/>
            <person name="Richards S."/>
            <person name="Tay W.T."/>
            <person name="Walsh T.K."/>
            <person name="Anderson A."/>
            <person name="Anderson C.J."/>
            <person name="Asgari S."/>
            <person name="Board P.G."/>
            <person name="Bretschneider A."/>
            <person name="Campbell P.M."/>
            <person name="Chertemps T."/>
            <person name="Christeller J.T."/>
            <person name="Coppin C.W."/>
            <person name="Downes S.J."/>
            <person name="Duan G."/>
            <person name="Farnsworth C.A."/>
            <person name="Good R.T."/>
            <person name="Han L.B."/>
            <person name="Han Y.C."/>
            <person name="Hatje K."/>
            <person name="Horne I."/>
            <person name="Huang Y.P."/>
            <person name="Hughes D.S."/>
            <person name="Jacquin-Joly E."/>
            <person name="James W."/>
            <person name="Jhangiani S."/>
            <person name="Kollmar M."/>
            <person name="Kuwar S.S."/>
            <person name="Li S."/>
            <person name="Liu N.Y."/>
            <person name="Maibeche M.T."/>
            <person name="Miller J.R."/>
            <person name="Montagne N."/>
            <person name="Perry T."/>
            <person name="Qu J."/>
            <person name="Song S.V."/>
            <person name="Sutton G.G."/>
            <person name="Vogel H."/>
            <person name="Walenz B.P."/>
            <person name="Xu W."/>
            <person name="Zhang H.J."/>
            <person name="Zou Z."/>
            <person name="Batterham P."/>
            <person name="Edwards O.R."/>
            <person name="Feyereisen R."/>
            <person name="Gibbs R.A."/>
            <person name="Heckel D.G."/>
            <person name="McGrath A."/>
            <person name="Robin C."/>
            <person name="Scherer S.E."/>
            <person name="Worley K.C."/>
            <person name="Wu Y.D."/>
        </authorList>
    </citation>
    <scope>NUCLEOTIDE SEQUENCE [LARGE SCALE GENOMIC DNA]</scope>
    <source>
        <strain evidence="2">Harm_GR_Male_#8</strain>
        <tissue evidence="2">Whole organism</tissue>
    </source>
</reference>
<organism evidence="2 3">
    <name type="scientific">Helicoverpa armigera</name>
    <name type="common">Cotton bollworm</name>
    <name type="synonym">Heliothis armigera</name>
    <dbReference type="NCBI Taxonomy" id="29058"/>
    <lineage>
        <taxon>Eukaryota</taxon>
        <taxon>Metazoa</taxon>
        <taxon>Ecdysozoa</taxon>
        <taxon>Arthropoda</taxon>
        <taxon>Hexapoda</taxon>
        <taxon>Insecta</taxon>
        <taxon>Pterygota</taxon>
        <taxon>Neoptera</taxon>
        <taxon>Endopterygota</taxon>
        <taxon>Lepidoptera</taxon>
        <taxon>Glossata</taxon>
        <taxon>Ditrysia</taxon>
        <taxon>Noctuoidea</taxon>
        <taxon>Noctuidae</taxon>
        <taxon>Heliothinae</taxon>
        <taxon>Helicoverpa</taxon>
    </lineage>
</organism>
<feature type="region of interest" description="Disordered" evidence="1">
    <location>
        <begin position="1"/>
        <end position="22"/>
    </location>
</feature>
<evidence type="ECO:0000313" key="3">
    <source>
        <dbReference type="Proteomes" id="UP000249218"/>
    </source>
</evidence>
<keyword evidence="3" id="KW-1185">Reference proteome</keyword>
<proteinExistence type="predicted"/>
<dbReference type="AlphaFoldDB" id="A0A2W1BD01"/>
<protein>
    <submittedName>
        <fullName evidence="2">Uncharacterized protein</fullName>
    </submittedName>
</protein>
<gene>
    <name evidence="2" type="primary">HaOG214756</name>
    <name evidence="2" type="ORF">B5X24_HaOG214756</name>
</gene>
<dbReference type="EMBL" id="KZ150440">
    <property type="protein sequence ID" value="PZC70866.1"/>
    <property type="molecule type" value="Genomic_DNA"/>
</dbReference>
<accession>A0A2W1BD01</accession>
<evidence type="ECO:0000256" key="1">
    <source>
        <dbReference type="SAM" id="MobiDB-lite"/>
    </source>
</evidence>
<dbReference type="Proteomes" id="UP000249218">
    <property type="component" value="Unassembled WGS sequence"/>
</dbReference>